<keyword evidence="2" id="KW-1185">Reference proteome</keyword>
<comment type="caution">
    <text evidence="1">The sequence shown here is derived from an EMBL/GenBank/DDBJ whole genome shotgun (WGS) entry which is preliminary data.</text>
</comment>
<name>A0A117MQ60_9ACTN</name>
<reference evidence="1 2" key="1">
    <citation type="submission" date="2015-10" db="EMBL/GenBank/DDBJ databases">
        <authorList>
            <person name="Gilbert D.G."/>
        </authorList>
    </citation>
    <scope>NUCLEOTIDE SEQUENCE [LARGE SCALE GENOMIC DNA]</scope>
    <source>
        <strain evidence="1 2">NRRL B-16712</strain>
    </source>
</reference>
<proteinExistence type="predicted"/>
<evidence type="ECO:0000313" key="1">
    <source>
        <dbReference type="EMBL" id="KUL29707.1"/>
    </source>
</evidence>
<dbReference type="InterPro" id="IPR029475">
    <property type="entry name" value="DUF6807"/>
</dbReference>
<dbReference type="Pfam" id="PF14100">
    <property type="entry name" value="DUF6807"/>
    <property type="match status" value="1"/>
</dbReference>
<protein>
    <recommendedName>
        <fullName evidence="3">Oxidoreductase</fullName>
    </recommendedName>
</protein>
<accession>A0A117MQ60</accession>
<sequence>MTILLRNRPTRPEAPVTGDATAVLRLGDRAVADYTWRPDLPVALSPRPYLHPVRTLAGVTVTELMPDSHRHHLGVSVAVAEVDGANFWGGRTFIPGHGPAWLDNQGRQDHVRWLRRTDTRLSHTLRWTAIDGRTLLTERRDLTCRLAGPGAWALGYRFTLTNATAAPLPIRSPAAHGRTGAGYGGFFWRAPSGDCRITSPAGTGAEAVHGRRAPWLSVASDGWTLVFIAANPATRDDSWFVRTRDYLGIGSALTWDEPLVLDPGAAVTRQIVTVVADGTVDAGQAAAYAAALAA</sequence>
<dbReference type="Proteomes" id="UP000053244">
    <property type="component" value="Unassembled WGS sequence"/>
</dbReference>
<evidence type="ECO:0008006" key="3">
    <source>
        <dbReference type="Google" id="ProtNLM"/>
    </source>
</evidence>
<evidence type="ECO:0000313" key="2">
    <source>
        <dbReference type="Proteomes" id="UP000053244"/>
    </source>
</evidence>
<dbReference type="EMBL" id="LLZH01000276">
    <property type="protein sequence ID" value="KUL29707.1"/>
    <property type="molecule type" value="Genomic_DNA"/>
</dbReference>
<organism evidence="1 2">
    <name type="scientific">Actinoplanes awajinensis subsp. mycoplanecinus</name>
    <dbReference type="NCBI Taxonomy" id="135947"/>
    <lineage>
        <taxon>Bacteria</taxon>
        <taxon>Bacillati</taxon>
        <taxon>Actinomycetota</taxon>
        <taxon>Actinomycetes</taxon>
        <taxon>Micromonosporales</taxon>
        <taxon>Micromonosporaceae</taxon>
        <taxon>Actinoplanes</taxon>
    </lineage>
</organism>
<dbReference type="AlphaFoldDB" id="A0A117MQ60"/>
<gene>
    <name evidence="1" type="ORF">ADL15_26740</name>
</gene>